<dbReference type="EMBL" id="ML208273">
    <property type="protein sequence ID" value="TFK73724.1"/>
    <property type="molecule type" value="Genomic_DNA"/>
</dbReference>
<protein>
    <submittedName>
        <fullName evidence="1">Uncharacterized protein</fullName>
    </submittedName>
</protein>
<accession>A0ACD3B7V9</accession>
<organism evidence="1 2">
    <name type="scientific">Pluteus cervinus</name>
    <dbReference type="NCBI Taxonomy" id="181527"/>
    <lineage>
        <taxon>Eukaryota</taxon>
        <taxon>Fungi</taxon>
        <taxon>Dikarya</taxon>
        <taxon>Basidiomycota</taxon>
        <taxon>Agaricomycotina</taxon>
        <taxon>Agaricomycetes</taxon>
        <taxon>Agaricomycetidae</taxon>
        <taxon>Agaricales</taxon>
        <taxon>Pluteineae</taxon>
        <taxon>Pluteaceae</taxon>
        <taxon>Pluteus</taxon>
    </lineage>
</organism>
<evidence type="ECO:0000313" key="2">
    <source>
        <dbReference type="Proteomes" id="UP000308600"/>
    </source>
</evidence>
<proteinExistence type="predicted"/>
<reference evidence="1 2" key="1">
    <citation type="journal article" date="2019" name="Nat. Ecol. Evol.">
        <title>Megaphylogeny resolves global patterns of mushroom evolution.</title>
        <authorList>
            <person name="Varga T."/>
            <person name="Krizsan K."/>
            <person name="Foldi C."/>
            <person name="Dima B."/>
            <person name="Sanchez-Garcia M."/>
            <person name="Sanchez-Ramirez S."/>
            <person name="Szollosi G.J."/>
            <person name="Szarkandi J.G."/>
            <person name="Papp V."/>
            <person name="Albert L."/>
            <person name="Andreopoulos W."/>
            <person name="Angelini C."/>
            <person name="Antonin V."/>
            <person name="Barry K.W."/>
            <person name="Bougher N.L."/>
            <person name="Buchanan P."/>
            <person name="Buyck B."/>
            <person name="Bense V."/>
            <person name="Catcheside P."/>
            <person name="Chovatia M."/>
            <person name="Cooper J."/>
            <person name="Damon W."/>
            <person name="Desjardin D."/>
            <person name="Finy P."/>
            <person name="Geml J."/>
            <person name="Haridas S."/>
            <person name="Hughes K."/>
            <person name="Justo A."/>
            <person name="Karasinski D."/>
            <person name="Kautmanova I."/>
            <person name="Kiss B."/>
            <person name="Kocsube S."/>
            <person name="Kotiranta H."/>
            <person name="LaButti K.M."/>
            <person name="Lechner B.E."/>
            <person name="Liimatainen K."/>
            <person name="Lipzen A."/>
            <person name="Lukacs Z."/>
            <person name="Mihaltcheva S."/>
            <person name="Morgado L.N."/>
            <person name="Niskanen T."/>
            <person name="Noordeloos M.E."/>
            <person name="Ohm R.A."/>
            <person name="Ortiz-Santana B."/>
            <person name="Ovrebo C."/>
            <person name="Racz N."/>
            <person name="Riley R."/>
            <person name="Savchenko A."/>
            <person name="Shiryaev A."/>
            <person name="Soop K."/>
            <person name="Spirin V."/>
            <person name="Szebenyi C."/>
            <person name="Tomsovsky M."/>
            <person name="Tulloss R.E."/>
            <person name="Uehling J."/>
            <person name="Grigoriev I.V."/>
            <person name="Vagvolgyi C."/>
            <person name="Papp T."/>
            <person name="Martin F.M."/>
            <person name="Miettinen O."/>
            <person name="Hibbett D.S."/>
            <person name="Nagy L.G."/>
        </authorList>
    </citation>
    <scope>NUCLEOTIDE SEQUENCE [LARGE SCALE GENOMIC DNA]</scope>
    <source>
        <strain evidence="1 2">NL-1719</strain>
    </source>
</reference>
<keyword evidence="2" id="KW-1185">Reference proteome</keyword>
<gene>
    <name evidence="1" type="ORF">BDN72DRAFT_150510</name>
</gene>
<name>A0ACD3B7V9_9AGAR</name>
<evidence type="ECO:0000313" key="1">
    <source>
        <dbReference type="EMBL" id="TFK73724.1"/>
    </source>
</evidence>
<sequence>MNDACLVISLSVTGFTWLNLRIDVLVFLKGSASPHFWDVAWKLYDLPEKLKWSGCRHHLFIPLPHLHPKHGSSAPTKVLSMASTSSSSSESSPYEFPADIPVEELLARLEKLIDPQALQASLDHWDLNQILEAPPAPPTTSFDDFFAPIDAATTELNRRQLEEWFGGQPAVDPNANYFDTAAEYTEFPSNGMEGNIIEHPDFSDVDLDELQKVIAVDEVARRLKVMQMTAAMPPDTPAGEYTFPPDVVAHAANYVFAKAAKQNSRL</sequence>
<dbReference type="Proteomes" id="UP000308600">
    <property type="component" value="Unassembled WGS sequence"/>
</dbReference>